<dbReference type="RefSeq" id="WP_160974908.1">
    <property type="nucleotide sequence ID" value="NZ_WWEN01000009.1"/>
</dbReference>
<evidence type="ECO:0000313" key="3">
    <source>
        <dbReference type="Proteomes" id="UP000479043"/>
    </source>
</evidence>
<evidence type="ECO:0000313" key="2">
    <source>
        <dbReference type="EMBL" id="MYM56996.1"/>
    </source>
</evidence>
<dbReference type="EMBL" id="WWEN01000009">
    <property type="protein sequence ID" value="MYM56996.1"/>
    <property type="molecule type" value="Genomic_DNA"/>
</dbReference>
<keyword evidence="1" id="KW-1133">Transmembrane helix</keyword>
<feature type="transmembrane region" description="Helical" evidence="1">
    <location>
        <begin position="138"/>
        <end position="157"/>
    </location>
</feature>
<feature type="transmembrane region" description="Helical" evidence="1">
    <location>
        <begin position="61"/>
        <end position="88"/>
    </location>
</feature>
<protein>
    <submittedName>
        <fullName evidence="2">Rod shape-determining protein MreD</fullName>
    </submittedName>
</protein>
<organism evidence="2 3">
    <name type="scientific">Thalassovita mangrovi</name>
    <dbReference type="NCBI Taxonomy" id="2692236"/>
    <lineage>
        <taxon>Bacteria</taxon>
        <taxon>Pseudomonadati</taxon>
        <taxon>Pseudomonadota</taxon>
        <taxon>Alphaproteobacteria</taxon>
        <taxon>Rhodobacterales</taxon>
        <taxon>Roseobacteraceae</taxon>
        <taxon>Thalassovita</taxon>
    </lineage>
</organism>
<gene>
    <name evidence="2" type="ORF">GR167_16895</name>
</gene>
<accession>A0A6L8LPN4</accession>
<evidence type="ECO:0000256" key="1">
    <source>
        <dbReference type="SAM" id="Phobius"/>
    </source>
</evidence>
<name>A0A6L8LPN4_9RHOB</name>
<reference evidence="2 3" key="1">
    <citation type="submission" date="2020-01" db="EMBL/GenBank/DDBJ databases">
        <authorList>
            <person name="Chen S."/>
        </authorList>
    </citation>
    <scope>NUCLEOTIDE SEQUENCE [LARGE SCALE GENOMIC DNA]</scope>
    <source>
        <strain evidence="2 3">GS-10</strain>
    </source>
</reference>
<feature type="transmembrane region" description="Helical" evidence="1">
    <location>
        <begin position="12"/>
        <end position="29"/>
    </location>
</feature>
<proteinExistence type="predicted"/>
<dbReference type="Proteomes" id="UP000479043">
    <property type="component" value="Unassembled WGS sequence"/>
</dbReference>
<keyword evidence="3" id="KW-1185">Reference proteome</keyword>
<comment type="caution">
    <text evidence="2">The sequence shown here is derived from an EMBL/GenBank/DDBJ whole genome shotgun (WGS) entry which is preliminary data.</text>
</comment>
<sequence>MSEALTTRRWGMRLAYLVLALAIIFFQLLPLETMPRRWTGPDLLILITFAWAVRRPDYLPAFLVAAVFLLGDLLFQRPPGLLAALSLLAVEALKRRSRALRDQTFPVEWLTVSVMMILVMLGNRMVLAVLLIPQSPMGLTLIQLIMTIIAYPLVAVLSHSIFGVRRIAANDAEALRNGL</sequence>
<dbReference type="AlphaFoldDB" id="A0A6L8LPN4"/>
<keyword evidence="1" id="KW-0472">Membrane</keyword>
<keyword evidence="1" id="KW-0812">Transmembrane</keyword>
<feature type="transmembrane region" description="Helical" evidence="1">
    <location>
        <begin position="109"/>
        <end position="132"/>
    </location>
</feature>